<dbReference type="EMBL" id="POQS01000001">
    <property type="protein sequence ID" value="PND35455.1"/>
    <property type="molecule type" value="Genomic_DNA"/>
</dbReference>
<evidence type="ECO:0000313" key="3">
    <source>
        <dbReference type="Proteomes" id="UP000235994"/>
    </source>
</evidence>
<evidence type="ECO:0000256" key="1">
    <source>
        <dbReference type="ARBA" id="ARBA00022679"/>
    </source>
</evidence>
<keyword evidence="1 2" id="KW-0808">Transferase</keyword>
<dbReference type="SUPFAM" id="SSF89796">
    <property type="entry name" value="CoA-transferase family III (CaiB/BaiF)"/>
    <property type="match status" value="1"/>
</dbReference>
<sequence>MSFEESAGPLKGVRILDLSTVVAGPWAATLLADLGADVLKVEIPGPGDPLRALAPHKNGVPLWWKVANRNKKGISVDLRTPEGRDIVARLLPDFDVLVENFRPGTLDGWGMSREWLHGHNPALTILRVTGFGQTGPYRNKPGFARVFEAMSGLTNICGEADGRPLHMGFPIADAVAGLFGALGIVSALYREKTAPRGQGQEIDCSLMESMFRVMDFLPIEYDQLGIVRGRLGNSSQYAAPGNVYRTRDGHWASIAASTQRIFERLCVALALTGVAEDPRYRTNPDRVRNRESLDALVSAAIARHTLEELGALLDANAVGFSPIYDIADIFSDPHIAARQGIVAVEDEELGPVRMQSVVPRFSDTPGAVHHAGPSLGQHNAEVLGALGIDAGQQAQLRERGVI</sequence>
<organism evidence="2 3">
    <name type="scientific">Achromobacter pulmonis</name>
    <dbReference type="NCBI Taxonomy" id="1389932"/>
    <lineage>
        <taxon>Bacteria</taxon>
        <taxon>Pseudomonadati</taxon>
        <taxon>Pseudomonadota</taxon>
        <taxon>Betaproteobacteria</taxon>
        <taxon>Burkholderiales</taxon>
        <taxon>Alcaligenaceae</taxon>
        <taxon>Achromobacter</taxon>
    </lineage>
</organism>
<reference evidence="2 3" key="1">
    <citation type="submission" date="2018-01" db="EMBL/GenBank/DDBJ databases">
        <title>The draft genome of an aniline degradation strain ANB-1.</title>
        <authorList>
            <person name="Zhang L."/>
            <person name="Jiang J."/>
        </authorList>
    </citation>
    <scope>NUCLEOTIDE SEQUENCE [LARGE SCALE GENOMIC DNA]</scope>
    <source>
        <strain evidence="2 3">ANB-1</strain>
    </source>
</reference>
<dbReference type="Gene3D" id="3.30.1540.10">
    <property type="entry name" value="formyl-coa transferase, domain 3"/>
    <property type="match status" value="1"/>
</dbReference>
<comment type="caution">
    <text evidence="2">The sequence shown here is derived from an EMBL/GenBank/DDBJ whole genome shotgun (WGS) entry which is preliminary data.</text>
</comment>
<dbReference type="InterPro" id="IPR044855">
    <property type="entry name" value="CoA-Trfase_III_dom3_sf"/>
</dbReference>
<protein>
    <submittedName>
        <fullName evidence="2">CoA transferase</fullName>
    </submittedName>
</protein>
<keyword evidence="3" id="KW-1185">Reference proteome</keyword>
<dbReference type="GO" id="GO:0008410">
    <property type="term" value="F:CoA-transferase activity"/>
    <property type="evidence" value="ECO:0007669"/>
    <property type="project" value="TreeGrafter"/>
</dbReference>
<dbReference type="PANTHER" id="PTHR48207:SF3">
    <property type="entry name" value="SUCCINATE--HYDROXYMETHYLGLUTARATE COA-TRANSFERASE"/>
    <property type="match status" value="1"/>
</dbReference>
<dbReference type="Proteomes" id="UP000235994">
    <property type="component" value="Unassembled WGS sequence"/>
</dbReference>
<dbReference type="InterPro" id="IPR023606">
    <property type="entry name" value="CoA-Trfase_III_dom_1_sf"/>
</dbReference>
<dbReference type="InterPro" id="IPR050483">
    <property type="entry name" value="CoA-transferase_III_domain"/>
</dbReference>
<dbReference type="PANTHER" id="PTHR48207">
    <property type="entry name" value="SUCCINATE--HYDROXYMETHYLGLUTARATE COA-TRANSFERASE"/>
    <property type="match status" value="1"/>
</dbReference>
<dbReference type="Gene3D" id="3.40.50.10540">
    <property type="entry name" value="Crotonobetainyl-coa:carnitine coa-transferase, domain 1"/>
    <property type="match status" value="1"/>
</dbReference>
<name>A0A2N8KPS6_9BURK</name>
<gene>
    <name evidence="2" type="ORF">C1I89_03555</name>
</gene>
<dbReference type="RefSeq" id="WP_102771388.1">
    <property type="nucleotide sequence ID" value="NZ_POQS01000001.1"/>
</dbReference>
<evidence type="ECO:0000313" key="2">
    <source>
        <dbReference type="EMBL" id="PND35455.1"/>
    </source>
</evidence>
<proteinExistence type="predicted"/>
<dbReference type="AlphaFoldDB" id="A0A2N8KPS6"/>
<dbReference type="InterPro" id="IPR003673">
    <property type="entry name" value="CoA-Trfase_fam_III"/>
</dbReference>
<dbReference type="Pfam" id="PF02515">
    <property type="entry name" value="CoA_transf_3"/>
    <property type="match status" value="1"/>
</dbReference>
<accession>A0A2N8KPS6</accession>